<accession>A0ABD0P920</accession>
<dbReference type="AlphaFoldDB" id="A0ABD0P920"/>
<evidence type="ECO:0000313" key="1">
    <source>
        <dbReference type="EMBL" id="KAL0169776.1"/>
    </source>
</evidence>
<comment type="caution">
    <text evidence="1">The sequence shown here is derived from an EMBL/GenBank/DDBJ whole genome shotgun (WGS) entry which is preliminary data.</text>
</comment>
<gene>
    <name evidence="1" type="ORF">M9458_034372</name>
</gene>
<organism evidence="1 2">
    <name type="scientific">Cirrhinus mrigala</name>
    <name type="common">Mrigala</name>
    <dbReference type="NCBI Taxonomy" id="683832"/>
    <lineage>
        <taxon>Eukaryota</taxon>
        <taxon>Metazoa</taxon>
        <taxon>Chordata</taxon>
        <taxon>Craniata</taxon>
        <taxon>Vertebrata</taxon>
        <taxon>Euteleostomi</taxon>
        <taxon>Actinopterygii</taxon>
        <taxon>Neopterygii</taxon>
        <taxon>Teleostei</taxon>
        <taxon>Ostariophysi</taxon>
        <taxon>Cypriniformes</taxon>
        <taxon>Cyprinidae</taxon>
        <taxon>Labeoninae</taxon>
        <taxon>Labeonini</taxon>
        <taxon>Cirrhinus</taxon>
    </lineage>
</organism>
<sequence length="59" mass="6362">VGVVSAFGILGPQAATLPDDTARTKLKILAEKFCSRVNFATVLEEWVSFKQQVVSGPLK</sequence>
<protein>
    <submittedName>
        <fullName evidence="1">Uncharacterized protein</fullName>
    </submittedName>
</protein>
<feature type="non-terminal residue" evidence="1">
    <location>
        <position position="1"/>
    </location>
</feature>
<dbReference type="Proteomes" id="UP001529510">
    <property type="component" value="Unassembled WGS sequence"/>
</dbReference>
<evidence type="ECO:0000313" key="2">
    <source>
        <dbReference type="Proteomes" id="UP001529510"/>
    </source>
</evidence>
<name>A0ABD0P920_CIRMR</name>
<reference evidence="1 2" key="1">
    <citation type="submission" date="2024-05" db="EMBL/GenBank/DDBJ databases">
        <title>Genome sequencing and assembly of Indian major carp, Cirrhinus mrigala (Hamilton, 1822).</title>
        <authorList>
            <person name="Mohindra V."/>
            <person name="Chowdhury L.M."/>
            <person name="Lal K."/>
            <person name="Jena J.K."/>
        </authorList>
    </citation>
    <scope>NUCLEOTIDE SEQUENCE [LARGE SCALE GENOMIC DNA]</scope>
    <source>
        <strain evidence="1">CM1030</strain>
        <tissue evidence="1">Blood</tissue>
    </source>
</reference>
<dbReference type="EMBL" id="JAMKFB020000017">
    <property type="protein sequence ID" value="KAL0169776.1"/>
    <property type="molecule type" value="Genomic_DNA"/>
</dbReference>
<proteinExistence type="predicted"/>
<keyword evidence="2" id="KW-1185">Reference proteome</keyword>
<feature type="non-terminal residue" evidence="1">
    <location>
        <position position="59"/>
    </location>
</feature>